<evidence type="ECO:0000256" key="1">
    <source>
        <dbReference type="SAM" id="MobiDB-lite"/>
    </source>
</evidence>
<proteinExistence type="predicted"/>
<dbReference type="Proteomes" id="UP001633002">
    <property type="component" value="Unassembled WGS sequence"/>
</dbReference>
<organism evidence="2 3">
    <name type="scientific">Riccia sorocarpa</name>
    <dbReference type="NCBI Taxonomy" id="122646"/>
    <lineage>
        <taxon>Eukaryota</taxon>
        <taxon>Viridiplantae</taxon>
        <taxon>Streptophyta</taxon>
        <taxon>Embryophyta</taxon>
        <taxon>Marchantiophyta</taxon>
        <taxon>Marchantiopsida</taxon>
        <taxon>Marchantiidae</taxon>
        <taxon>Marchantiales</taxon>
        <taxon>Ricciaceae</taxon>
        <taxon>Riccia</taxon>
    </lineage>
</organism>
<reference evidence="2 3" key="1">
    <citation type="submission" date="2024-09" db="EMBL/GenBank/DDBJ databases">
        <title>Chromosome-scale assembly of Riccia sorocarpa.</title>
        <authorList>
            <person name="Paukszto L."/>
        </authorList>
    </citation>
    <scope>NUCLEOTIDE SEQUENCE [LARGE SCALE GENOMIC DNA]</scope>
    <source>
        <strain evidence="2">LP-2024</strain>
        <tissue evidence="2">Aerial parts of the thallus</tissue>
    </source>
</reference>
<keyword evidence="3" id="KW-1185">Reference proteome</keyword>
<evidence type="ECO:0000313" key="2">
    <source>
        <dbReference type="EMBL" id="KAL3683020.1"/>
    </source>
</evidence>
<dbReference type="EMBL" id="JBJQOH010000006">
    <property type="protein sequence ID" value="KAL3683020.1"/>
    <property type="molecule type" value="Genomic_DNA"/>
</dbReference>
<sequence>MNRDRDDQNKSSKPPETKKDKRWQAGRSFSGIPGGGRRLQPGRSSSASTEEAGCNNFGGKTFVMTRKVQAGKQMMVHSYEKIYKDHQGSPRKSETYDRNLKLLNVWSQTGWTDAMRLCIGSEQMLHESKFYVDLMLASFL</sequence>
<comment type="caution">
    <text evidence="2">The sequence shown here is derived from an EMBL/GenBank/DDBJ whole genome shotgun (WGS) entry which is preliminary data.</text>
</comment>
<evidence type="ECO:0000313" key="3">
    <source>
        <dbReference type="Proteomes" id="UP001633002"/>
    </source>
</evidence>
<accession>A0ABD3GY29</accession>
<feature type="compositionally biased region" description="Basic and acidic residues" evidence="1">
    <location>
        <begin position="1"/>
        <end position="23"/>
    </location>
</feature>
<dbReference type="AlphaFoldDB" id="A0ABD3GY29"/>
<protein>
    <submittedName>
        <fullName evidence="2">Uncharacterized protein</fullName>
    </submittedName>
</protein>
<feature type="region of interest" description="Disordered" evidence="1">
    <location>
        <begin position="1"/>
        <end position="52"/>
    </location>
</feature>
<gene>
    <name evidence="2" type="ORF">R1sor_001042</name>
</gene>
<name>A0ABD3GY29_9MARC</name>